<evidence type="ECO:0000256" key="6">
    <source>
        <dbReference type="SAM" id="Phobius"/>
    </source>
</evidence>
<dbReference type="GO" id="GO:1904263">
    <property type="term" value="P:positive regulation of TORC1 signaling"/>
    <property type="evidence" value="ECO:0007669"/>
    <property type="project" value="TreeGrafter"/>
</dbReference>
<keyword evidence="8" id="KW-1185">Reference proteome</keyword>
<dbReference type="PANTHER" id="PTHR15146">
    <property type="entry name" value="INTEGRAL MEMBRANE PROTEIN GPR137"/>
    <property type="match status" value="1"/>
</dbReference>
<sequence length="249" mass="28261">MSAAIPWAVVLGLTVLYTALCSLLFLAVYVQLWLLLHYKQKRLSYQSLLLFKCLLWAGFRIVLFSFYLTNCAQANALQPFPHKLLYCAPICLQFSTLCLLNLYFSQVIFKARCSPEYNRYKIPLHFGFIFTTLAFVIVNLSCILIADGADDQHGWITMIRMIFSDCLFFACSISLANNIYRIANMSPAYVYLESKGTSGNQAVVIGSVISVLYILRALYNLVVVSIQPENKPSPFSYGWRTVPDHVSNR</sequence>
<proteinExistence type="predicted"/>
<protein>
    <submittedName>
        <fullName evidence="7">Uncharacterized protein</fullName>
    </submittedName>
</protein>
<feature type="transmembrane region" description="Helical" evidence="6">
    <location>
        <begin position="6"/>
        <end position="36"/>
    </location>
</feature>
<dbReference type="GO" id="GO:0005765">
    <property type="term" value="C:lysosomal membrane"/>
    <property type="evidence" value="ECO:0007669"/>
    <property type="project" value="UniProtKB-SubCell"/>
</dbReference>
<keyword evidence="5" id="KW-0458">Lysosome</keyword>
<dbReference type="PANTHER" id="PTHR15146:SF1">
    <property type="entry name" value="INTEGRAL MEMBRANE PROTEIN GPR137C"/>
    <property type="match status" value="1"/>
</dbReference>
<comment type="subcellular location">
    <subcellularLocation>
        <location evidence="1">Lysosome membrane</location>
        <topology evidence="1">Multi-pass membrane protein</topology>
    </subcellularLocation>
</comment>
<dbReference type="Proteomes" id="UP000770717">
    <property type="component" value="Unassembled WGS sequence"/>
</dbReference>
<evidence type="ECO:0000256" key="4">
    <source>
        <dbReference type="ARBA" id="ARBA00023136"/>
    </source>
</evidence>
<dbReference type="InterPro" id="IPR029723">
    <property type="entry name" value="GPR137"/>
</dbReference>
<feature type="transmembrane region" description="Helical" evidence="6">
    <location>
        <begin position="48"/>
        <end position="68"/>
    </location>
</feature>
<feature type="transmembrane region" description="Helical" evidence="6">
    <location>
        <begin position="83"/>
        <end position="104"/>
    </location>
</feature>
<gene>
    <name evidence="7" type="ORF">GDO78_010590</name>
</gene>
<evidence type="ECO:0000313" key="8">
    <source>
        <dbReference type="Proteomes" id="UP000770717"/>
    </source>
</evidence>
<feature type="transmembrane region" description="Helical" evidence="6">
    <location>
        <begin position="201"/>
        <end position="219"/>
    </location>
</feature>
<name>A0A8J6K5C9_ELECQ</name>
<evidence type="ECO:0000256" key="5">
    <source>
        <dbReference type="ARBA" id="ARBA00023228"/>
    </source>
</evidence>
<dbReference type="EMBL" id="WNTK01000006">
    <property type="protein sequence ID" value="KAG9481443.1"/>
    <property type="molecule type" value="Genomic_DNA"/>
</dbReference>
<dbReference type="OrthoDB" id="192544at2759"/>
<comment type="caution">
    <text evidence="7">The sequence shown here is derived from an EMBL/GenBank/DDBJ whole genome shotgun (WGS) entry which is preliminary data.</text>
</comment>
<feature type="transmembrane region" description="Helical" evidence="6">
    <location>
        <begin position="124"/>
        <end position="146"/>
    </location>
</feature>
<evidence type="ECO:0000256" key="2">
    <source>
        <dbReference type="ARBA" id="ARBA00022692"/>
    </source>
</evidence>
<feature type="transmembrane region" description="Helical" evidence="6">
    <location>
        <begin position="158"/>
        <end position="180"/>
    </location>
</feature>
<evidence type="ECO:0000313" key="7">
    <source>
        <dbReference type="EMBL" id="KAG9481443.1"/>
    </source>
</evidence>
<evidence type="ECO:0000256" key="1">
    <source>
        <dbReference type="ARBA" id="ARBA00004155"/>
    </source>
</evidence>
<keyword evidence="4 6" id="KW-0472">Membrane</keyword>
<evidence type="ECO:0000256" key="3">
    <source>
        <dbReference type="ARBA" id="ARBA00022989"/>
    </source>
</evidence>
<keyword evidence="3 6" id="KW-1133">Transmembrane helix</keyword>
<keyword evidence="2 6" id="KW-0812">Transmembrane</keyword>
<accession>A0A8J6K5C9</accession>
<organism evidence="7 8">
    <name type="scientific">Eleutherodactylus coqui</name>
    <name type="common">Puerto Rican coqui</name>
    <dbReference type="NCBI Taxonomy" id="57060"/>
    <lineage>
        <taxon>Eukaryota</taxon>
        <taxon>Metazoa</taxon>
        <taxon>Chordata</taxon>
        <taxon>Craniata</taxon>
        <taxon>Vertebrata</taxon>
        <taxon>Euteleostomi</taxon>
        <taxon>Amphibia</taxon>
        <taxon>Batrachia</taxon>
        <taxon>Anura</taxon>
        <taxon>Neobatrachia</taxon>
        <taxon>Hyloidea</taxon>
        <taxon>Eleutherodactylidae</taxon>
        <taxon>Eleutherodactylinae</taxon>
        <taxon>Eleutherodactylus</taxon>
        <taxon>Eleutherodactylus</taxon>
    </lineage>
</organism>
<reference evidence="7" key="1">
    <citation type="thesis" date="2020" institute="ProQuest LLC" country="789 East Eisenhower Parkway, Ann Arbor, MI, USA">
        <title>Comparative Genomics and Chromosome Evolution.</title>
        <authorList>
            <person name="Mudd A.B."/>
        </authorList>
    </citation>
    <scope>NUCLEOTIDE SEQUENCE</scope>
    <source>
        <strain evidence="7">HN-11 Male</strain>
        <tissue evidence="7">Kidney and liver</tissue>
    </source>
</reference>
<dbReference type="AlphaFoldDB" id="A0A8J6K5C9"/>